<protein>
    <submittedName>
        <fullName evidence="1">Uncharacterized protein</fullName>
    </submittedName>
</protein>
<evidence type="ECO:0000313" key="1">
    <source>
        <dbReference type="EMBL" id="KAH3882899.1"/>
    </source>
</evidence>
<reference evidence="1" key="1">
    <citation type="journal article" date="2019" name="bioRxiv">
        <title>The Genome of the Zebra Mussel, Dreissena polymorpha: A Resource for Invasive Species Research.</title>
        <authorList>
            <person name="McCartney M.A."/>
            <person name="Auch B."/>
            <person name="Kono T."/>
            <person name="Mallez S."/>
            <person name="Zhang Y."/>
            <person name="Obille A."/>
            <person name="Becker A."/>
            <person name="Abrahante J.E."/>
            <person name="Garbe J."/>
            <person name="Badalamenti J.P."/>
            <person name="Herman A."/>
            <person name="Mangelson H."/>
            <person name="Liachko I."/>
            <person name="Sullivan S."/>
            <person name="Sone E.D."/>
            <person name="Koren S."/>
            <person name="Silverstein K.A.T."/>
            <person name="Beckman K.B."/>
            <person name="Gohl D.M."/>
        </authorList>
    </citation>
    <scope>NUCLEOTIDE SEQUENCE</scope>
    <source>
        <strain evidence="1">Duluth1</strain>
        <tissue evidence="1">Whole animal</tissue>
    </source>
</reference>
<sequence length="64" mass="7468">MEIMHVISFCTYVENSGCYDGTRIRYRFRTVRGHFGPWGRCQNRAEIGHGKYNLGGFMAEKFDT</sequence>
<comment type="caution">
    <text evidence="1">The sequence shown here is derived from an EMBL/GenBank/DDBJ whole genome shotgun (WGS) entry which is preliminary data.</text>
</comment>
<gene>
    <name evidence="1" type="ORF">DPMN_006845</name>
</gene>
<dbReference type="AlphaFoldDB" id="A0A9D4RVR5"/>
<dbReference type="Proteomes" id="UP000828390">
    <property type="component" value="Unassembled WGS sequence"/>
</dbReference>
<proteinExistence type="predicted"/>
<accession>A0A9D4RVR5</accession>
<name>A0A9D4RVR5_DREPO</name>
<reference evidence="1" key="2">
    <citation type="submission" date="2020-11" db="EMBL/GenBank/DDBJ databases">
        <authorList>
            <person name="McCartney M.A."/>
            <person name="Auch B."/>
            <person name="Kono T."/>
            <person name="Mallez S."/>
            <person name="Becker A."/>
            <person name="Gohl D.M."/>
            <person name="Silverstein K.A.T."/>
            <person name="Koren S."/>
            <person name="Bechman K.B."/>
            <person name="Herman A."/>
            <person name="Abrahante J.E."/>
            <person name="Garbe J."/>
        </authorList>
    </citation>
    <scope>NUCLEOTIDE SEQUENCE</scope>
    <source>
        <strain evidence="1">Duluth1</strain>
        <tissue evidence="1">Whole animal</tissue>
    </source>
</reference>
<evidence type="ECO:0000313" key="2">
    <source>
        <dbReference type="Proteomes" id="UP000828390"/>
    </source>
</evidence>
<organism evidence="1 2">
    <name type="scientific">Dreissena polymorpha</name>
    <name type="common">Zebra mussel</name>
    <name type="synonym">Mytilus polymorpha</name>
    <dbReference type="NCBI Taxonomy" id="45954"/>
    <lineage>
        <taxon>Eukaryota</taxon>
        <taxon>Metazoa</taxon>
        <taxon>Spiralia</taxon>
        <taxon>Lophotrochozoa</taxon>
        <taxon>Mollusca</taxon>
        <taxon>Bivalvia</taxon>
        <taxon>Autobranchia</taxon>
        <taxon>Heteroconchia</taxon>
        <taxon>Euheterodonta</taxon>
        <taxon>Imparidentia</taxon>
        <taxon>Neoheterodontei</taxon>
        <taxon>Myida</taxon>
        <taxon>Dreissenoidea</taxon>
        <taxon>Dreissenidae</taxon>
        <taxon>Dreissena</taxon>
    </lineage>
</organism>
<keyword evidence="2" id="KW-1185">Reference proteome</keyword>
<dbReference type="EMBL" id="JAIWYP010000001">
    <property type="protein sequence ID" value="KAH3882899.1"/>
    <property type="molecule type" value="Genomic_DNA"/>
</dbReference>